<accession>A0A7W7YG12</accession>
<dbReference type="InterPro" id="IPR029058">
    <property type="entry name" value="AB_hydrolase_fold"/>
</dbReference>
<keyword evidence="2" id="KW-0732">Signal</keyword>
<dbReference type="InterPro" id="IPR050300">
    <property type="entry name" value="GDXG_lipolytic_enzyme"/>
</dbReference>
<dbReference type="InterPro" id="IPR049492">
    <property type="entry name" value="BD-FAE-like_dom"/>
</dbReference>
<dbReference type="Pfam" id="PF20434">
    <property type="entry name" value="BD-FAE"/>
    <property type="match status" value="1"/>
</dbReference>
<dbReference type="GO" id="GO:0016787">
    <property type="term" value="F:hydrolase activity"/>
    <property type="evidence" value="ECO:0007669"/>
    <property type="project" value="UniProtKB-KW"/>
</dbReference>
<sequence length="304" mass="32663">MKPLAFLFLLSLALPGTALRAEEPQPQVIHLWEKGAPGFEQLKDEPEIVKGTSVTHVNNPSITVFPAPKDKANGAAILIVPGGGHRQLGFGGEGIEPAKILNELGITCFILKHRLPREQGSPYNLDIHPRQDGQRAMRVIRTRAAEWSLDLKRIGILGFSAGGEVVAMVVYSPTAGDPAAADPIDRASSRADFQISIYPGPLGVPAGPIPADSPPAFFLVANDDTSHVKPILDQLAQYEAAKLPVEVHLYAKGGHGFGMGTRSKLASIKTWTTRMTDWLADSGFLMTAEEKAKAQAEEKAKAKK</sequence>
<organism evidence="4 5">
    <name type="scientific">Prosthecobacter vanneervenii</name>
    <dbReference type="NCBI Taxonomy" id="48466"/>
    <lineage>
        <taxon>Bacteria</taxon>
        <taxon>Pseudomonadati</taxon>
        <taxon>Verrucomicrobiota</taxon>
        <taxon>Verrucomicrobiia</taxon>
        <taxon>Verrucomicrobiales</taxon>
        <taxon>Verrucomicrobiaceae</taxon>
        <taxon>Prosthecobacter</taxon>
    </lineage>
</organism>
<dbReference type="PANTHER" id="PTHR48081:SF6">
    <property type="entry name" value="PEPTIDASE S9 PROLYL OLIGOPEPTIDASE CATALYTIC DOMAIN-CONTAINING PROTEIN"/>
    <property type="match status" value="1"/>
</dbReference>
<comment type="caution">
    <text evidence="4">The sequence shown here is derived from an EMBL/GenBank/DDBJ whole genome shotgun (WGS) entry which is preliminary data.</text>
</comment>
<evidence type="ECO:0000313" key="4">
    <source>
        <dbReference type="EMBL" id="MBB5035473.1"/>
    </source>
</evidence>
<keyword evidence="5" id="KW-1185">Reference proteome</keyword>
<name>A0A7W7YG12_9BACT</name>
<feature type="chain" id="PRO_5031448268" evidence="2">
    <location>
        <begin position="21"/>
        <end position="304"/>
    </location>
</feature>
<feature type="signal peptide" evidence="2">
    <location>
        <begin position="1"/>
        <end position="20"/>
    </location>
</feature>
<reference evidence="4 5" key="1">
    <citation type="submission" date="2020-08" db="EMBL/GenBank/DDBJ databases">
        <title>Genomic Encyclopedia of Type Strains, Phase IV (KMG-IV): sequencing the most valuable type-strain genomes for metagenomic binning, comparative biology and taxonomic classification.</title>
        <authorList>
            <person name="Goeker M."/>
        </authorList>
    </citation>
    <scope>NUCLEOTIDE SEQUENCE [LARGE SCALE GENOMIC DNA]</scope>
    <source>
        <strain evidence="4 5">DSM 12252</strain>
    </source>
</reference>
<dbReference type="SUPFAM" id="SSF53474">
    <property type="entry name" value="alpha/beta-Hydrolases"/>
    <property type="match status" value="1"/>
</dbReference>
<dbReference type="RefSeq" id="WP_184344303.1">
    <property type="nucleotide sequence ID" value="NZ_JACHIG010000017.1"/>
</dbReference>
<dbReference type="Proteomes" id="UP000590740">
    <property type="component" value="Unassembled WGS sequence"/>
</dbReference>
<dbReference type="Gene3D" id="3.40.50.1820">
    <property type="entry name" value="alpha/beta hydrolase"/>
    <property type="match status" value="1"/>
</dbReference>
<evidence type="ECO:0000313" key="5">
    <source>
        <dbReference type="Proteomes" id="UP000590740"/>
    </source>
</evidence>
<evidence type="ECO:0000256" key="2">
    <source>
        <dbReference type="SAM" id="SignalP"/>
    </source>
</evidence>
<dbReference type="EMBL" id="JACHIG010000017">
    <property type="protein sequence ID" value="MBB5035473.1"/>
    <property type="molecule type" value="Genomic_DNA"/>
</dbReference>
<evidence type="ECO:0000256" key="1">
    <source>
        <dbReference type="ARBA" id="ARBA00022801"/>
    </source>
</evidence>
<feature type="domain" description="BD-FAE-like" evidence="3">
    <location>
        <begin position="98"/>
        <end position="173"/>
    </location>
</feature>
<gene>
    <name evidence="4" type="ORF">HNQ65_005084</name>
</gene>
<dbReference type="PANTHER" id="PTHR48081">
    <property type="entry name" value="AB HYDROLASE SUPERFAMILY PROTEIN C4A8.06C"/>
    <property type="match status" value="1"/>
</dbReference>
<keyword evidence="1" id="KW-0378">Hydrolase</keyword>
<evidence type="ECO:0000259" key="3">
    <source>
        <dbReference type="Pfam" id="PF20434"/>
    </source>
</evidence>
<proteinExistence type="predicted"/>
<protein>
    <submittedName>
        <fullName evidence="4">Acetyl esterase/lipase</fullName>
    </submittedName>
</protein>
<dbReference type="AlphaFoldDB" id="A0A7W7YG12"/>